<evidence type="ECO:0008006" key="4">
    <source>
        <dbReference type="Google" id="ProtNLM"/>
    </source>
</evidence>
<evidence type="ECO:0000313" key="2">
    <source>
        <dbReference type="EMBL" id="OUI77833.1"/>
    </source>
</evidence>
<keyword evidence="1" id="KW-0732">Signal</keyword>
<comment type="caution">
    <text evidence="2">The sequence shown here is derived from an EMBL/GenBank/DDBJ whole genome shotgun (WGS) entry which is preliminary data.</text>
</comment>
<feature type="signal peptide" evidence="1">
    <location>
        <begin position="1"/>
        <end position="25"/>
    </location>
</feature>
<dbReference type="PROSITE" id="PS51257">
    <property type="entry name" value="PROKAR_LIPOPROTEIN"/>
    <property type="match status" value="1"/>
</dbReference>
<dbReference type="RefSeq" id="WP_086632624.1">
    <property type="nucleotide sequence ID" value="NZ_JOPB01000015.1"/>
</dbReference>
<evidence type="ECO:0000313" key="3">
    <source>
        <dbReference type="Proteomes" id="UP000194946"/>
    </source>
</evidence>
<reference evidence="3" key="1">
    <citation type="submission" date="2014-06" db="EMBL/GenBank/DDBJ databases">
        <authorList>
            <person name="Winans N.J."/>
            <person name="Newell P.D."/>
            <person name="Douglas A.E."/>
        </authorList>
    </citation>
    <scope>NUCLEOTIDE SEQUENCE [LARGE SCALE GENOMIC DNA]</scope>
    <source>
        <strain evidence="3">DmL_052</strain>
    </source>
</reference>
<protein>
    <recommendedName>
        <fullName evidence="4">Halovibrin HvnA</fullName>
    </recommendedName>
</protein>
<accession>A0A251ZT39</accession>
<feature type="chain" id="PRO_5012626048" description="Halovibrin HvnA" evidence="1">
    <location>
        <begin position="26"/>
        <end position="308"/>
    </location>
</feature>
<evidence type="ECO:0000256" key="1">
    <source>
        <dbReference type="SAM" id="SignalP"/>
    </source>
</evidence>
<proteinExistence type="predicted"/>
<gene>
    <name evidence="2" type="ORF">HK18_01065</name>
</gene>
<dbReference type="EMBL" id="JOPB01000015">
    <property type="protein sequence ID" value="OUI77833.1"/>
    <property type="molecule type" value="Genomic_DNA"/>
</dbReference>
<dbReference type="AlphaFoldDB" id="A0A251ZT39"/>
<sequence>MKFLRVISLMAVIVSVAGCSSRADANVAQDLTANYNKIVNNCGSQDNPAYLCSGNLIRFTTNDHNYLPWEASPTSYQNGTGVSFFYTRRDVNTKVVFNGKFFGIIYYPPLIRPEGKLQAKFLCAFPMDGVTDERVQSCGAHSAFPQDSIPCQDQGIYTADEWYKQFTSIDKEDWGTNWARATHECGFDIKEGTDNRADIFNQMLQAQKKVKVEEGAWDTFFNFNELIMNLWVADSKGHISNAQDLPIQAFFYTTDTDGNSGLSDARFFQQRYYDLNNHIIIPIVKIVQDSSLSKVIYIYNSADQQVSK</sequence>
<organism evidence="2 3">
    <name type="scientific">Commensalibacter intestini</name>
    <dbReference type="NCBI Taxonomy" id="479936"/>
    <lineage>
        <taxon>Bacteria</taxon>
        <taxon>Pseudomonadati</taxon>
        <taxon>Pseudomonadota</taxon>
        <taxon>Alphaproteobacteria</taxon>
        <taxon>Acetobacterales</taxon>
        <taxon>Acetobacteraceae</taxon>
    </lineage>
</organism>
<keyword evidence="3" id="KW-1185">Reference proteome</keyword>
<dbReference type="Proteomes" id="UP000194946">
    <property type="component" value="Unassembled WGS sequence"/>
</dbReference>
<name>A0A251ZT39_9PROT</name>